<evidence type="ECO:0000256" key="9">
    <source>
        <dbReference type="ARBA" id="ARBA00022833"/>
    </source>
</evidence>
<evidence type="ECO:0000313" key="13">
    <source>
        <dbReference type="Proteomes" id="UP000268093"/>
    </source>
</evidence>
<dbReference type="GO" id="GO:0004177">
    <property type="term" value="F:aminopeptidase activity"/>
    <property type="evidence" value="ECO:0007669"/>
    <property type="project" value="UniProtKB-KW"/>
</dbReference>
<evidence type="ECO:0000256" key="6">
    <source>
        <dbReference type="ARBA" id="ARBA00022670"/>
    </source>
</evidence>
<keyword evidence="7" id="KW-0479">Metal-binding</keyword>
<dbReference type="Proteomes" id="UP000268093">
    <property type="component" value="Unassembled WGS sequence"/>
</dbReference>
<proteinExistence type="inferred from homology"/>
<dbReference type="SUPFAM" id="SSF53187">
    <property type="entry name" value="Zn-dependent exopeptidases"/>
    <property type="match status" value="1"/>
</dbReference>
<dbReference type="InterPro" id="IPR001948">
    <property type="entry name" value="Peptidase_M18"/>
</dbReference>
<gene>
    <name evidence="12" type="ORF">BC936DRAFT_136864</name>
</gene>
<dbReference type="Gene3D" id="3.40.630.10">
    <property type="entry name" value="Zn peptidases"/>
    <property type="match status" value="1"/>
</dbReference>
<protein>
    <recommendedName>
        <fullName evidence="4">aspartyl aminopeptidase</fullName>
        <ecNumber evidence="4">3.4.11.21</ecNumber>
    </recommendedName>
</protein>
<feature type="compositionally biased region" description="Basic and acidic residues" evidence="11">
    <location>
        <begin position="229"/>
        <end position="248"/>
    </location>
</feature>
<dbReference type="GO" id="GO:0008237">
    <property type="term" value="F:metallopeptidase activity"/>
    <property type="evidence" value="ECO:0007669"/>
    <property type="project" value="UniProtKB-KW"/>
</dbReference>
<organism evidence="12 13">
    <name type="scientific">Jimgerdemannia flammicorona</name>
    <dbReference type="NCBI Taxonomy" id="994334"/>
    <lineage>
        <taxon>Eukaryota</taxon>
        <taxon>Fungi</taxon>
        <taxon>Fungi incertae sedis</taxon>
        <taxon>Mucoromycota</taxon>
        <taxon>Mucoromycotina</taxon>
        <taxon>Endogonomycetes</taxon>
        <taxon>Endogonales</taxon>
        <taxon>Endogonaceae</taxon>
        <taxon>Jimgerdemannia</taxon>
    </lineage>
</organism>
<dbReference type="PANTHER" id="PTHR28570:SF3">
    <property type="entry name" value="ASPARTYL AMINOPEPTIDASE"/>
    <property type="match status" value="1"/>
</dbReference>
<evidence type="ECO:0000256" key="5">
    <source>
        <dbReference type="ARBA" id="ARBA00022438"/>
    </source>
</evidence>
<evidence type="ECO:0000256" key="8">
    <source>
        <dbReference type="ARBA" id="ARBA00022801"/>
    </source>
</evidence>
<keyword evidence="10 12" id="KW-0482">Metalloprotease</keyword>
<name>A0A433CYL4_9FUNG</name>
<dbReference type="GO" id="GO:0008270">
    <property type="term" value="F:zinc ion binding"/>
    <property type="evidence" value="ECO:0007669"/>
    <property type="project" value="InterPro"/>
</dbReference>
<comment type="caution">
    <text evidence="12">The sequence shown here is derived from an EMBL/GenBank/DDBJ whole genome shotgun (WGS) entry which is preliminary data.</text>
</comment>
<reference evidence="12 13" key="1">
    <citation type="journal article" date="2018" name="New Phytol.">
        <title>Phylogenomics of Endogonaceae and evolution of mycorrhizas within Mucoromycota.</title>
        <authorList>
            <person name="Chang Y."/>
            <person name="Desiro A."/>
            <person name="Na H."/>
            <person name="Sandor L."/>
            <person name="Lipzen A."/>
            <person name="Clum A."/>
            <person name="Barry K."/>
            <person name="Grigoriev I.V."/>
            <person name="Martin F.M."/>
            <person name="Stajich J.E."/>
            <person name="Smith M.E."/>
            <person name="Bonito G."/>
            <person name="Spatafora J.W."/>
        </authorList>
    </citation>
    <scope>NUCLEOTIDE SEQUENCE [LARGE SCALE GENOMIC DNA]</scope>
    <source>
        <strain evidence="12 13">GMNB39</strain>
    </source>
</reference>
<keyword evidence="8" id="KW-0378">Hydrolase</keyword>
<sequence length="248" mass="27871">SYVKTTTPASPHHEPSKSPLTSFARISSIPADARHFLDFPSPFHAVHEAIQCLKKAGFVEIKERNSWEGEVKPNGKYYFTRNALYIVAVAVGDKYMAGNGISIVGAHIDSPCLKVCGDRERPIVFVPQSNHKKKREGYLQVGCELPMQIAFEVPSINAYNGFINIDINQRCWSRSRLACRRHTPQHPRQDRLPDPTLAIHLDRTANEAFKFNTESQLTQVALTGLPKADVVDTRRQQESPPRVDQDPS</sequence>
<feature type="region of interest" description="Disordered" evidence="11">
    <location>
        <begin position="1"/>
        <end position="20"/>
    </location>
</feature>
<keyword evidence="5 12" id="KW-0031">Aminopeptidase</keyword>
<evidence type="ECO:0000256" key="7">
    <source>
        <dbReference type="ARBA" id="ARBA00022723"/>
    </source>
</evidence>
<evidence type="ECO:0000256" key="4">
    <source>
        <dbReference type="ARBA" id="ARBA00011965"/>
    </source>
</evidence>
<dbReference type="AlphaFoldDB" id="A0A433CYL4"/>
<comment type="cofactor">
    <cofactor evidence="2">
        <name>Zn(2+)</name>
        <dbReference type="ChEBI" id="CHEBI:29105"/>
    </cofactor>
</comment>
<comment type="similarity">
    <text evidence="3">Belongs to the peptidase M18 family.</text>
</comment>
<dbReference type="Gene3D" id="2.30.250.10">
    <property type="entry name" value="Aminopeptidase i, Domain 2"/>
    <property type="match status" value="1"/>
</dbReference>
<comment type="catalytic activity">
    <reaction evidence="1">
        <text>Release of an N-terminal aspartate or glutamate from a peptide, with a preference for aspartate.</text>
        <dbReference type="EC" id="3.4.11.21"/>
    </reaction>
</comment>
<keyword evidence="9" id="KW-0862">Zinc</keyword>
<evidence type="ECO:0000256" key="11">
    <source>
        <dbReference type="SAM" id="MobiDB-lite"/>
    </source>
</evidence>
<evidence type="ECO:0000313" key="12">
    <source>
        <dbReference type="EMBL" id="RUP43677.1"/>
    </source>
</evidence>
<dbReference type="Pfam" id="PF02127">
    <property type="entry name" value="Peptidase_M18"/>
    <property type="match status" value="1"/>
</dbReference>
<dbReference type="EC" id="3.4.11.21" evidence="4"/>
<evidence type="ECO:0000256" key="10">
    <source>
        <dbReference type="ARBA" id="ARBA00023049"/>
    </source>
</evidence>
<dbReference type="PANTHER" id="PTHR28570">
    <property type="entry name" value="ASPARTYL AMINOPEPTIDASE"/>
    <property type="match status" value="1"/>
</dbReference>
<keyword evidence="6 12" id="KW-0645">Protease</keyword>
<evidence type="ECO:0000256" key="2">
    <source>
        <dbReference type="ARBA" id="ARBA00001947"/>
    </source>
</evidence>
<feature type="region of interest" description="Disordered" evidence="11">
    <location>
        <begin position="226"/>
        <end position="248"/>
    </location>
</feature>
<dbReference type="GO" id="GO:0005737">
    <property type="term" value="C:cytoplasm"/>
    <property type="evidence" value="ECO:0007669"/>
    <property type="project" value="UniProtKB-ARBA"/>
</dbReference>
<dbReference type="OrthoDB" id="9880441at2759"/>
<dbReference type="EMBL" id="RBNI01010519">
    <property type="protein sequence ID" value="RUP43677.1"/>
    <property type="molecule type" value="Genomic_DNA"/>
</dbReference>
<keyword evidence="13" id="KW-1185">Reference proteome</keyword>
<accession>A0A433CYL4</accession>
<dbReference type="InterPro" id="IPR023358">
    <property type="entry name" value="Peptidase_M18_dom2"/>
</dbReference>
<evidence type="ECO:0000256" key="3">
    <source>
        <dbReference type="ARBA" id="ARBA00008290"/>
    </source>
</evidence>
<feature type="non-terminal residue" evidence="12">
    <location>
        <position position="1"/>
    </location>
</feature>
<dbReference type="GO" id="GO:0006508">
    <property type="term" value="P:proteolysis"/>
    <property type="evidence" value="ECO:0007669"/>
    <property type="project" value="UniProtKB-KW"/>
</dbReference>
<evidence type="ECO:0000256" key="1">
    <source>
        <dbReference type="ARBA" id="ARBA00001335"/>
    </source>
</evidence>